<feature type="domain" description="RING-type" evidence="8">
    <location>
        <begin position="319"/>
        <end position="360"/>
    </location>
</feature>
<dbReference type="PROSITE" id="PS50089">
    <property type="entry name" value="ZF_RING_2"/>
    <property type="match status" value="1"/>
</dbReference>
<keyword evidence="10" id="KW-1185">Reference proteome</keyword>
<dbReference type="InterPro" id="IPR001841">
    <property type="entry name" value="Znf_RING"/>
</dbReference>
<feature type="compositionally biased region" description="Low complexity" evidence="5">
    <location>
        <begin position="48"/>
        <end position="60"/>
    </location>
</feature>
<feature type="region of interest" description="Disordered" evidence="5">
    <location>
        <begin position="84"/>
        <end position="110"/>
    </location>
</feature>
<keyword evidence="6" id="KW-0472">Membrane</keyword>
<keyword evidence="7" id="KW-0732">Signal</keyword>
<evidence type="ECO:0000259" key="8">
    <source>
        <dbReference type="PROSITE" id="PS50089"/>
    </source>
</evidence>
<dbReference type="GO" id="GO:0008270">
    <property type="term" value="F:zinc ion binding"/>
    <property type="evidence" value="ECO:0007669"/>
    <property type="project" value="UniProtKB-KW"/>
</dbReference>
<dbReference type="SUPFAM" id="SSF57850">
    <property type="entry name" value="RING/U-box"/>
    <property type="match status" value="1"/>
</dbReference>
<sequence length="818" mass="91564">MLVPRRGWGMAVAIVAFLPVPAAVAAATWTCSLMARPLENIPISPEQQQILQQQQQEQQQSFMGGGNRNLRRVSLGMDAIVVPRDRRVQTTGNNSNSSNDTTTTNLFDHPTTVTSTTTNATYVYHEGRHCGCAKNYLSYNGVVDLNSDEFYCPTPANQCSVWITRTGDSYDYGVRCFKNMSWAVTTARQLWYYIVFWFILLALYPIFTRPGHHAIKYILSKCFPRMNGWITEQLLQDEIRTNERIREEFEQAARLRRQQDGEITGYSIKTKRHFKNDATVTKKDEVSNDAVNGSGEEQPTTVEVVPTDVTKCSEDSTMCTICLLELEDGDRIADLGCGHFYHAECLGEWVLKKNSCPLCQDQGVATEIRYFETVEDGNNHESESTLQRWRRKTRRMERNANEGFAPVASRCTGLNLVPITRFCLVPCKCHRYGLSMGSVRCTNVSSTRIDCLIVSTRIWMQPFSTATVAVTSSSTNNATSSSSSSSAEASSSTSSNQQQTKATNSNDSNNNKSKKDDSNIFLDNLGKIFLSTIGLVLIMLLRSTKSNNARTALREDLEYNALLDPLEIDDLRLANEDFTIEVWDDIVKEMKSTFPNRAEVTYPEFLSVVMNVMRKAKGEGFTIQFGHLVDRVVIAELERMGKNGGGVDSNSERSGEQEEARLLQAELPLTFLFAALSLALHSTVTDRVRALFETMVLEQTDNSLQQHQENEELLHVDADQVSQMIQHLQNTCQLVPEAQIVETNSKVPYQTFRVGTGEELTIRAREGFGGKKGSAGVTKDVDGPVSLEDFHAILKSRAVCAWGECYVKKIGRTSTSDR</sequence>
<dbReference type="AlphaFoldDB" id="A0ABD3MDB8"/>
<gene>
    <name evidence="9" type="ORF">ACHAWU_002441</name>
</gene>
<evidence type="ECO:0000256" key="1">
    <source>
        <dbReference type="ARBA" id="ARBA00022723"/>
    </source>
</evidence>
<feature type="compositionally biased region" description="Low complexity" evidence="5">
    <location>
        <begin position="474"/>
        <end position="511"/>
    </location>
</feature>
<dbReference type="EMBL" id="JALLBG020000178">
    <property type="protein sequence ID" value="KAL3760619.1"/>
    <property type="molecule type" value="Genomic_DNA"/>
</dbReference>
<feature type="compositionally biased region" description="Low complexity" evidence="5">
    <location>
        <begin position="90"/>
        <end position="110"/>
    </location>
</feature>
<feature type="signal peptide" evidence="7">
    <location>
        <begin position="1"/>
        <end position="26"/>
    </location>
</feature>
<evidence type="ECO:0000256" key="2">
    <source>
        <dbReference type="ARBA" id="ARBA00022771"/>
    </source>
</evidence>
<dbReference type="PANTHER" id="PTHR45969">
    <property type="entry name" value="RING ZINC FINGER PROTEIN-RELATED"/>
    <property type="match status" value="1"/>
</dbReference>
<evidence type="ECO:0000256" key="4">
    <source>
        <dbReference type="PROSITE-ProRule" id="PRU00175"/>
    </source>
</evidence>
<dbReference type="Proteomes" id="UP001530293">
    <property type="component" value="Unassembled WGS sequence"/>
</dbReference>
<dbReference type="InterPro" id="IPR013083">
    <property type="entry name" value="Znf_RING/FYVE/PHD"/>
</dbReference>
<accession>A0ABD3MDB8</accession>
<dbReference type="Pfam" id="PF13639">
    <property type="entry name" value="zf-RING_2"/>
    <property type="match status" value="1"/>
</dbReference>
<evidence type="ECO:0000313" key="10">
    <source>
        <dbReference type="Proteomes" id="UP001530293"/>
    </source>
</evidence>
<evidence type="ECO:0000256" key="5">
    <source>
        <dbReference type="SAM" id="MobiDB-lite"/>
    </source>
</evidence>
<evidence type="ECO:0000256" key="7">
    <source>
        <dbReference type="SAM" id="SignalP"/>
    </source>
</evidence>
<keyword evidence="6" id="KW-1133">Transmembrane helix</keyword>
<name>A0ABD3MDB8_9STRA</name>
<comment type="caution">
    <text evidence="9">The sequence shown here is derived from an EMBL/GenBank/DDBJ whole genome shotgun (WGS) entry which is preliminary data.</text>
</comment>
<feature type="chain" id="PRO_5044872225" description="RING-type domain-containing protein" evidence="7">
    <location>
        <begin position="27"/>
        <end position="818"/>
    </location>
</feature>
<dbReference type="SMART" id="SM00184">
    <property type="entry name" value="RING"/>
    <property type="match status" value="1"/>
</dbReference>
<reference evidence="9 10" key="1">
    <citation type="submission" date="2024-10" db="EMBL/GenBank/DDBJ databases">
        <title>Updated reference genomes for cyclostephanoid diatoms.</title>
        <authorList>
            <person name="Roberts W.R."/>
            <person name="Alverson A.J."/>
        </authorList>
    </citation>
    <scope>NUCLEOTIDE SEQUENCE [LARGE SCALE GENOMIC DNA]</scope>
    <source>
        <strain evidence="9 10">AJA232-27</strain>
    </source>
</reference>
<organism evidence="9 10">
    <name type="scientific">Discostella pseudostelligera</name>
    <dbReference type="NCBI Taxonomy" id="259834"/>
    <lineage>
        <taxon>Eukaryota</taxon>
        <taxon>Sar</taxon>
        <taxon>Stramenopiles</taxon>
        <taxon>Ochrophyta</taxon>
        <taxon>Bacillariophyta</taxon>
        <taxon>Coscinodiscophyceae</taxon>
        <taxon>Thalassiosirophycidae</taxon>
        <taxon>Stephanodiscales</taxon>
        <taxon>Stephanodiscaceae</taxon>
        <taxon>Discostella</taxon>
    </lineage>
</organism>
<protein>
    <recommendedName>
        <fullName evidence="8">RING-type domain-containing protein</fullName>
    </recommendedName>
</protein>
<evidence type="ECO:0000256" key="3">
    <source>
        <dbReference type="ARBA" id="ARBA00022833"/>
    </source>
</evidence>
<evidence type="ECO:0000256" key="6">
    <source>
        <dbReference type="SAM" id="Phobius"/>
    </source>
</evidence>
<keyword evidence="3" id="KW-0862">Zinc</keyword>
<dbReference type="PANTHER" id="PTHR45969:SF81">
    <property type="entry name" value="OS08G0157400 PROTEIN"/>
    <property type="match status" value="1"/>
</dbReference>
<feature type="region of interest" description="Disordered" evidence="5">
    <location>
        <begin position="474"/>
        <end position="515"/>
    </location>
</feature>
<evidence type="ECO:0000313" key="9">
    <source>
        <dbReference type="EMBL" id="KAL3760619.1"/>
    </source>
</evidence>
<feature type="region of interest" description="Disordered" evidence="5">
    <location>
        <begin position="48"/>
        <end position="67"/>
    </location>
</feature>
<dbReference type="Gene3D" id="3.30.40.10">
    <property type="entry name" value="Zinc/RING finger domain, C3HC4 (zinc finger)"/>
    <property type="match status" value="1"/>
</dbReference>
<proteinExistence type="predicted"/>
<feature type="transmembrane region" description="Helical" evidence="6">
    <location>
        <begin position="190"/>
        <end position="207"/>
    </location>
</feature>
<keyword evidence="6" id="KW-0812">Transmembrane</keyword>
<keyword evidence="2 4" id="KW-0863">Zinc-finger</keyword>
<keyword evidence="1" id="KW-0479">Metal-binding</keyword>